<evidence type="ECO:0000313" key="8">
    <source>
        <dbReference type="Proteomes" id="UP001337655"/>
    </source>
</evidence>
<dbReference type="Gene3D" id="3.50.50.60">
    <property type="entry name" value="FAD/NAD(P)-binding domain"/>
    <property type="match status" value="1"/>
</dbReference>
<dbReference type="Gene3D" id="3.40.30.20">
    <property type="match status" value="1"/>
</dbReference>
<dbReference type="CDD" id="cd02979">
    <property type="entry name" value="PHOX_C"/>
    <property type="match status" value="1"/>
</dbReference>
<reference evidence="7 8" key="1">
    <citation type="submission" date="2023-08" db="EMBL/GenBank/DDBJ databases">
        <title>Black Yeasts Isolated from many extreme environments.</title>
        <authorList>
            <person name="Coleine C."/>
            <person name="Stajich J.E."/>
            <person name="Selbmann L."/>
        </authorList>
    </citation>
    <scope>NUCLEOTIDE SEQUENCE [LARGE SCALE GENOMIC DNA]</scope>
    <source>
        <strain evidence="7 8">CCFEE 5935</strain>
    </source>
</reference>
<dbReference type="GO" id="GO:0071949">
    <property type="term" value="F:FAD binding"/>
    <property type="evidence" value="ECO:0007669"/>
    <property type="project" value="InterPro"/>
</dbReference>
<protein>
    <recommendedName>
        <fullName evidence="9">FAD binding domain-containing protein</fullName>
    </recommendedName>
</protein>
<name>A0AAV9PBK1_9PEZI</name>
<dbReference type="AlphaFoldDB" id="A0AAV9PBK1"/>
<dbReference type="Pfam" id="PF07976">
    <property type="entry name" value="Phe_hydrox_dim"/>
    <property type="match status" value="1"/>
</dbReference>
<dbReference type="InterPro" id="IPR002938">
    <property type="entry name" value="FAD-bd"/>
</dbReference>
<dbReference type="InterPro" id="IPR050641">
    <property type="entry name" value="RIFMO-like"/>
</dbReference>
<dbReference type="RefSeq" id="XP_064658675.1">
    <property type="nucleotide sequence ID" value="XM_064802550.1"/>
</dbReference>
<evidence type="ECO:0000256" key="3">
    <source>
        <dbReference type="ARBA" id="ARBA00022827"/>
    </source>
</evidence>
<evidence type="ECO:0000313" key="7">
    <source>
        <dbReference type="EMBL" id="KAK5169329.1"/>
    </source>
</evidence>
<dbReference type="GeneID" id="89926646"/>
<dbReference type="InterPro" id="IPR038220">
    <property type="entry name" value="PHOX_C_sf"/>
</dbReference>
<organism evidence="7 8">
    <name type="scientific">Saxophila tyrrhenica</name>
    <dbReference type="NCBI Taxonomy" id="1690608"/>
    <lineage>
        <taxon>Eukaryota</taxon>
        <taxon>Fungi</taxon>
        <taxon>Dikarya</taxon>
        <taxon>Ascomycota</taxon>
        <taxon>Pezizomycotina</taxon>
        <taxon>Dothideomycetes</taxon>
        <taxon>Dothideomycetidae</taxon>
        <taxon>Mycosphaerellales</taxon>
        <taxon>Extremaceae</taxon>
        <taxon>Saxophila</taxon>
    </lineage>
</organism>
<proteinExistence type="inferred from homology"/>
<keyword evidence="4" id="KW-0560">Oxidoreductase</keyword>
<dbReference type="GO" id="GO:0016709">
    <property type="term" value="F:oxidoreductase activity, acting on paired donors, with incorporation or reduction of molecular oxygen, NAD(P)H as one donor, and incorporation of one atom of oxygen"/>
    <property type="evidence" value="ECO:0007669"/>
    <property type="project" value="UniProtKB-ARBA"/>
</dbReference>
<evidence type="ECO:0008006" key="9">
    <source>
        <dbReference type="Google" id="ProtNLM"/>
    </source>
</evidence>
<evidence type="ECO:0000256" key="1">
    <source>
        <dbReference type="ARBA" id="ARBA00007801"/>
    </source>
</evidence>
<dbReference type="PRINTS" id="PR00420">
    <property type="entry name" value="RNGMNOXGNASE"/>
</dbReference>
<keyword evidence="3" id="KW-0274">FAD</keyword>
<keyword evidence="2" id="KW-0285">Flavoprotein</keyword>
<evidence type="ECO:0000256" key="4">
    <source>
        <dbReference type="ARBA" id="ARBA00023002"/>
    </source>
</evidence>
<dbReference type="PANTHER" id="PTHR43004:SF15">
    <property type="entry name" value="MONOOXYGENASE, PUTATIVE (AFU_ORTHOLOGUE AFUA_6G03030)-RELATED"/>
    <property type="match status" value="1"/>
</dbReference>
<dbReference type="SUPFAM" id="SSF52833">
    <property type="entry name" value="Thioredoxin-like"/>
    <property type="match status" value="1"/>
</dbReference>
<comment type="caution">
    <text evidence="7">The sequence shown here is derived from an EMBL/GenBank/DDBJ whole genome shotgun (WGS) entry which is preliminary data.</text>
</comment>
<dbReference type="InterPro" id="IPR036249">
    <property type="entry name" value="Thioredoxin-like_sf"/>
</dbReference>
<keyword evidence="8" id="KW-1185">Reference proteome</keyword>
<feature type="domain" description="Phenol hydroxylase-like C-terminal dimerisation" evidence="6">
    <location>
        <begin position="436"/>
        <end position="613"/>
    </location>
</feature>
<accession>A0AAV9PBK1</accession>
<dbReference type="EMBL" id="JAVRRT010000008">
    <property type="protein sequence ID" value="KAK5169329.1"/>
    <property type="molecule type" value="Genomic_DNA"/>
</dbReference>
<dbReference type="InterPro" id="IPR012941">
    <property type="entry name" value="Phe_hydrox_C_dim_dom"/>
</dbReference>
<dbReference type="Proteomes" id="UP001337655">
    <property type="component" value="Unassembled WGS sequence"/>
</dbReference>
<dbReference type="Gene3D" id="3.30.9.10">
    <property type="entry name" value="D-Amino Acid Oxidase, subunit A, domain 2"/>
    <property type="match status" value="1"/>
</dbReference>
<evidence type="ECO:0000256" key="2">
    <source>
        <dbReference type="ARBA" id="ARBA00022630"/>
    </source>
</evidence>
<dbReference type="SUPFAM" id="SSF54373">
    <property type="entry name" value="FAD-linked reductases, C-terminal domain"/>
    <property type="match status" value="1"/>
</dbReference>
<gene>
    <name evidence="7" type="ORF">LTR77_005304</name>
</gene>
<dbReference type="Pfam" id="PF01494">
    <property type="entry name" value="FAD_binding_3"/>
    <property type="match status" value="1"/>
</dbReference>
<feature type="domain" description="FAD-binding" evidence="5">
    <location>
        <begin position="5"/>
        <end position="393"/>
    </location>
</feature>
<comment type="similarity">
    <text evidence="1">Belongs to the PheA/TfdB FAD monooxygenase family.</text>
</comment>
<evidence type="ECO:0000259" key="5">
    <source>
        <dbReference type="Pfam" id="PF01494"/>
    </source>
</evidence>
<dbReference type="SUPFAM" id="SSF51905">
    <property type="entry name" value="FAD/NAD(P)-binding domain"/>
    <property type="match status" value="1"/>
</dbReference>
<dbReference type="PANTHER" id="PTHR43004">
    <property type="entry name" value="TRK SYSTEM POTASSIUM UPTAKE PROTEIN"/>
    <property type="match status" value="1"/>
</dbReference>
<dbReference type="InterPro" id="IPR036188">
    <property type="entry name" value="FAD/NAD-bd_sf"/>
</dbReference>
<sequence length="614" mass="68840">MARQVDLVIVGAGPAGLMAAAWAAFYNLKTVVLDKRPSKIEKGHADGLQSRTLEILHSFGFGDQIYREANRLQEVCFWVLHLLRATPRLLITDDFQNPDNNGVIRRTDRIPDTILGISRFQQSVLHQGRIEDYFLEFIDRTSKNVHIQRSTEPFGMHIDETLVEAADDWPITVRTRSTQDGLTNGVPSNKDDLIQCKYLIGCDGAHSWVRGQMGLVMEGEQTESVWGVMDVIPVTNFPDIRMRCVIHSASSGSIMVIPRERGLVRLYIQLASIQPGAGHRYDRAKGSPEMIFEAAQRIMRPWEIRYDYCEWWTIYQIGQRLGNGYGAHDRIFLAGDAVHTHSPKAGQGMNVSIQDTYNLGWKIGSVLTGTARRSILSTYESERRPIAKQLIDFDRKFSRMFSGRPAKDIADEAGISMTEFKSTFEKGNIFTSGTSVEYAESQVVSSSSGKILRPGVRFPSFQVVCQCDATPVQLADALKSDGIWRLVVFCGDLTQDATNQRLKTLGKGLEDAISALNKPVVEPILVHASSRDNVELADVPAPFYYRSNSNERDYYRVFADDWSYHHGHGHAYGGYDVDRNQGLAVLVRPDQYIAWAGDIDDTGAMEEFLDGCLL</sequence>
<evidence type="ECO:0000259" key="6">
    <source>
        <dbReference type="Pfam" id="PF07976"/>
    </source>
</evidence>